<accession>A0ABM7ULB1</accession>
<feature type="transmembrane region" description="Helical" evidence="9">
    <location>
        <begin position="215"/>
        <end position="234"/>
    </location>
</feature>
<dbReference type="EMBL" id="AP025028">
    <property type="protein sequence ID" value="BDA79737.1"/>
    <property type="molecule type" value="Genomic_DNA"/>
</dbReference>
<keyword evidence="5 9" id="KW-0812">Transmembrane</keyword>
<keyword evidence="12" id="KW-1185">Reference proteome</keyword>
<evidence type="ECO:0000259" key="10">
    <source>
        <dbReference type="PROSITE" id="PS50263"/>
    </source>
</evidence>
<dbReference type="InterPro" id="IPR045378">
    <property type="entry name" value="LNT_N"/>
</dbReference>
<evidence type="ECO:0000256" key="4">
    <source>
        <dbReference type="ARBA" id="ARBA00022679"/>
    </source>
</evidence>
<evidence type="ECO:0000313" key="12">
    <source>
        <dbReference type="Proteomes" id="UP000245263"/>
    </source>
</evidence>
<keyword evidence="7 9" id="KW-0472">Membrane</keyword>
<keyword evidence="8 9" id="KW-0012">Acyltransferase</keyword>
<organism evidence="11 12">
    <name type="scientific">Leptospira kobayashii</name>
    <dbReference type="NCBI Taxonomy" id="1917830"/>
    <lineage>
        <taxon>Bacteria</taxon>
        <taxon>Pseudomonadati</taxon>
        <taxon>Spirochaetota</taxon>
        <taxon>Spirochaetia</taxon>
        <taxon>Leptospirales</taxon>
        <taxon>Leptospiraceae</taxon>
        <taxon>Leptospira</taxon>
    </lineage>
</organism>
<evidence type="ECO:0000256" key="9">
    <source>
        <dbReference type="HAMAP-Rule" id="MF_01148"/>
    </source>
</evidence>
<evidence type="ECO:0000256" key="1">
    <source>
        <dbReference type="ARBA" id="ARBA00004651"/>
    </source>
</evidence>
<dbReference type="Proteomes" id="UP000245263">
    <property type="component" value="Chromosome 1"/>
</dbReference>
<feature type="transmembrane region" description="Helical" evidence="9">
    <location>
        <begin position="121"/>
        <end position="149"/>
    </location>
</feature>
<comment type="pathway">
    <text evidence="9">Protein modification; lipoprotein biosynthesis (N-acyl transfer).</text>
</comment>
<feature type="domain" description="CN hydrolase" evidence="10">
    <location>
        <begin position="243"/>
        <end position="557"/>
    </location>
</feature>
<evidence type="ECO:0000256" key="5">
    <source>
        <dbReference type="ARBA" id="ARBA00022692"/>
    </source>
</evidence>
<dbReference type="Gene3D" id="3.60.110.10">
    <property type="entry name" value="Carbon-nitrogen hydrolase"/>
    <property type="match status" value="1"/>
</dbReference>
<evidence type="ECO:0000256" key="6">
    <source>
        <dbReference type="ARBA" id="ARBA00022989"/>
    </source>
</evidence>
<protein>
    <recommendedName>
        <fullName evidence="9">Apolipoprotein N-acyltransferase</fullName>
        <shortName evidence="9">ALP N-acyltransferase</shortName>
        <ecNumber evidence="9">2.3.1.269</ecNumber>
    </recommendedName>
</protein>
<keyword evidence="4 9" id="KW-0808">Transferase</keyword>
<dbReference type="SUPFAM" id="SSF56317">
    <property type="entry name" value="Carbon-nitrogen hydrolase"/>
    <property type="match status" value="1"/>
</dbReference>
<keyword evidence="3 9" id="KW-1003">Cell membrane</keyword>
<feature type="transmembrane region" description="Helical" evidence="9">
    <location>
        <begin position="82"/>
        <end position="109"/>
    </location>
</feature>
<comment type="similarity">
    <text evidence="2 9">Belongs to the CN hydrolase family. Apolipoprotein N-acyltransferase subfamily.</text>
</comment>
<dbReference type="Pfam" id="PF00795">
    <property type="entry name" value="CN_hydrolase"/>
    <property type="match status" value="1"/>
</dbReference>
<comment type="subcellular location">
    <subcellularLocation>
        <location evidence="1 9">Cell membrane</location>
        <topology evidence="1 9">Multi-pass membrane protein</topology>
    </subcellularLocation>
</comment>
<proteinExistence type="inferred from homology"/>
<name>A0ABM7ULB1_9LEPT</name>
<dbReference type="PANTHER" id="PTHR38686">
    <property type="entry name" value="APOLIPOPROTEIN N-ACYLTRANSFERASE"/>
    <property type="match status" value="1"/>
</dbReference>
<evidence type="ECO:0000256" key="8">
    <source>
        <dbReference type="ARBA" id="ARBA00023315"/>
    </source>
</evidence>
<feature type="transmembrane region" description="Helical" evidence="9">
    <location>
        <begin position="50"/>
        <end position="70"/>
    </location>
</feature>
<dbReference type="InterPro" id="IPR004563">
    <property type="entry name" value="Apolipo_AcylTrfase"/>
</dbReference>
<evidence type="ECO:0000256" key="7">
    <source>
        <dbReference type="ARBA" id="ARBA00023136"/>
    </source>
</evidence>
<dbReference type="InterPro" id="IPR036526">
    <property type="entry name" value="C-N_Hydrolase_sf"/>
</dbReference>
<dbReference type="RefSeq" id="WP_109020390.1">
    <property type="nucleotide sequence ID" value="NZ_AP025028.1"/>
</dbReference>
<dbReference type="HAMAP" id="MF_01148">
    <property type="entry name" value="Lnt"/>
    <property type="match status" value="1"/>
</dbReference>
<feature type="transmembrane region" description="Helical" evidence="9">
    <location>
        <begin position="572"/>
        <end position="593"/>
    </location>
</feature>
<sequence length="599" mass="67308">MNDLFLILLGSIFLALGLEPVGSSIASALGLVCLILISEEIKTSDSILKPVRLGLFFSLSITIFAFTWVYTSIGNLTGASWIVSVPVFIIYALFSFYKIFFIFIGAWIYKKILSKEKGSDFPFFLFFGYPSLAVLSDWFSPMVFPVYWGDFFRGNLILRQTVSLSGVEFLSFFGWFLAAGGIYSYRLWRSGRTSQTAKTDKKTKSAKPSLSKTPIYVYLGISSIILFYNIHSLFRVPETSSSLFTAIVQPNTKYATLEKREDQKFIQAALQSVLDLGKEAILRSPKPIDLLVFPESSVPFHGTSSKPESKSTYSPTFLGILEYLSKSANAPVLYNELIIDGKMHNTASLLRMNTRSIEHYYKQNLLPFGEYLPMESSLPVLRKIFPEASSHAPGLRSGLFQISKNISASHADKMFSKNEDLSPYADLIQNPESLEEWQNDPDENQSEEANFTVSPLICYEAMDPGLVLKLFHLFSERNQRTTSPDLLVNLTNDSWFESERETWQHAGSAMLRAVETGTPLIRSAVTGVTRVNDPWGREIVPPGPMEVQTIIYAEIPIIKGGIPTIYRSIGRIPLRIFAILALIFTFLMGHYGYTLSNRI</sequence>
<feature type="transmembrane region" description="Helical" evidence="9">
    <location>
        <begin position="6"/>
        <end position="38"/>
    </location>
</feature>
<dbReference type="EC" id="2.3.1.269" evidence="9"/>
<reference evidence="11 12" key="1">
    <citation type="submission" date="2021-08" db="EMBL/GenBank/DDBJ databases">
        <title>Complete genome sequence of Leptospira kobayashii strain E30.</title>
        <authorList>
            <person name="Nakao R."/>
            <person name="Nakamura S."/>
            <person name="Masuzawa T."/>
            <person name="Koizumi N."/>
        </authorList>
    </citation>
    <scope>NUCLEOTIDE SEQUENCE [LARGE SCALE GENOMIC DNA]</scope>
    <source>
        <strain evidence="11 12">E30</strain>
    </source>
</reference>
<dbReference type="Pfam" id="PF20154">
    <property type="entry name" value="LNT_N"/>
    <property type="match status" value="1"/>
</dbReference>
<comment type="catalytic activity">
    <reaction evidence="9">
        <text>N-terminal S-1,2-diacyl-sn-glyceryl-L-cysteinyl-[lipoprotein] + a glycerophospholipid = N-acyl-S-1,2-diacyl-sn-glyceryl-L-cysteinyl-[lipoprotein] + a 2-acyl-sn-glycero-3-phospholipid + H(+)</text>
        <dbReference type="Rhea" id="RHEA:48228"/>
        <dbReference type="Rhea" id="RHEA-COMP:14681"/>
        <dbReference type="Rhea" id="RHEA-COMP:14684"/>
        <dbReference type="ChEBI" id="CHEBI:15378"/>
        <dbReference type="ChEBI" id="CHEBI:136912"/>
        <dbReference type="ChEBI" id="CHEBI:140656"/>
        <dbReference type="ChEBI" id="CHEBI:140657"/>
        <dbReference type="ChEBI" id="CHEBI:140660"/>
        <dbReference type="EC" id="2.3.1.269"/>
    </reaction>
</comment>
<keyword evidence="6 9" id="KW-1133">Transmembrane helix</keyword>
<evidence type="ECO:0000313" key="11">
    <source>
        <dbReference type="EMBL" id="BDA79737.1"/>
    </source>
</evidence>
<dbReference type="InterPro" id="IPR003010">
    <property type="entry name" value="C-N_Hydrolase"/>
</dbReference>
<evidence type="ECO:0000256" key="3">
    <source>
        <dbReference type="ARBA" id="ARBA00022475"/>
    </source>
</evidence>
<dbReference type="PANTHER" id="PTHR38686:SF1">
    <property type="entry name" value="APOLIPOPROTEIN N-ACYLTRANSFERASE"/>
    <property type="match status" value="1"/>
</dbReference>
<gene>
    <name evidence="11" type="primary">lnt1</name>
    <name evidence="9" type="synonym">lnt</name>
    <name evidence="11" type="ORF">LPTSP3_g26670</name>
</gene>
<evidence type="ECO:0000256" key="2">
    <source>
        <dbReference type="ARBA" id="ARBA00010065"/>
    </source>
</evidence>
<comment type="function">
    <text evidence="9">Catalyzes the phospholipid dependent N-acylation of the N-terminal cysteine of apolipoprotein, the last step in lipoprotein maturation.</text>
</comment>
<dbReference type="PROSITE" id="PS50263">
    <property type="entry name" value="CN_HYDROLASE"/>
    <property type="match status" value="1"/>
</dbReference>
<feature type="transmembrane region" description="Helical" evidence="9">
    <location>
        <begin position="169"/>
        <end position="188"/>
    </location>
</feature>